<dbReference type="RefSeq" id="XP_028881026.1">
    <property type="nucleotide sequence ID" value="XM_029027522.1"/>
</dbReference>
<comment type="caution">
    <text evidence="1">The sequence shown here is derived from an EMBL/GenBank/DDBJ whole genome shotgun (WGS) entry which is preliminary data.</text>
</comment>
<dbReference type="OrthoDB" id="261398at2759"/>
<dbReference type="VEuPathDB" id="TriTrypDB:TM35_000241100"/>
<dbReference type="Proteomes" id="UP000192257">
    <property type="component" value="Unassembled WGS sequence"/>
</dbReference>
<name>A0A1X0NS70_9TRYP</name>
<proteinExistence type="predicted"/>
<dbReference type="AlphaFoldDB" id="A0A1X0NS70"/>
<sequence length="201" mass="23134">MHRLQFLVAPTSTLVRSLTGYNTVLGTGTLPQGFVKTLQEDLNEEEIYRRQSGIGETLRNCIRHSDLDHIESPESDAAHLQKVESMMENLFSKIPLPLDPMKTALAPTEEELREREEHEVLKEAVREQYLRQKAYKAAEETRISEAMKRYEVDNGDQKVSSSLNKKETCNDSLELRRKIDDMKRQIEKLEKLLESKSPSSC</sequence>
<keyword evidence="2" id="KW-1185">Reference proteome</keyword>
<accession>A0A1X0NS70</accession>
<dbReference type="GeneID" id="39987302"/>
<evidence type="ECO:0000313" key="1">
    <source>
        <dbReference type="EMBL" id="ORC86960.1"/>
    </source>
</evidence>
<organism evidence="1 2">
    <name type="scientific">Trypanosoma theileri</name>
    <dbReference type="NCBI Taxonomy" id="67003"/>
    <lineage>
        <taxon>Eukaryota</taxon>
        <taxon>Discoba</taxon>
        <taxon>Euglenozoa</taxon>
        <taxon>Kinetoplastea</taxon>
        <taxon>Metakinetoplastina</taxon>
        <taxon>Trypanosomatida</taxon>
        <taxon>Trypanosomatidae</taxon>
        <taxon>Trypanosoma</taxon>
    </lineage>
</organism>
<dbReference type="EMBL" id="NBCO01000024">
    <property type="protein sequence ID" value="ORC86960.1"/>
    <property type="molecule type" value="Genomic_DNA"/>
</dbReference>
<evidence type="ECO:0000313" key="2">
    <source>
        <dbReference type="Proteomes" id="UP000192257"/>
    </source>
</evidence>
<protein>
    <submittedName>
        <fullName evidence="1">Uncharacterized protein</fullName>
    </submittedName>
</protein>
<gene>
    <name evidence="1" type="ORF">TM35_000241100</name>
</gene>
<reference evidence="1 2" key="1">
    <citation type="submission" date="2017-03" db="EMBL/GenBank/DDBJ databases">
        <title>An alternative strategy for trypanosome survival in the mammalian bloodstream revealed through genome and transcriptome analysis of the ubiquitous bovine parasite Trypanosoma (Megatrypanum) theileri.</title>
        <authorList>
            <person name="Kelly S."/>
            <person name="Ivens A."/>
            <person name="Mott A."/>
            <person name="O'Neill E."/>
            <person name="Emms D."/>
            <person name="Macleod O."/>
            <person name="Voorheis P."/>
            <person name="Matthews J."/>
            <person name="Matthews K."/>
            <person name="Carrington M."/>
        </authorList>
    </citation>
    <scope>NUCLEOTIDE SEQUENCE [LARGE SCALE GENOMIC DNA]</scope>
    <source>
        <strain evidence="1">Edinburgh</strain>
    </source>
</reference>